<keyword evidence="2" id="KW-1133">Transmembrane helix</keyword>
<feature type="compositionally biased region" description="Acidic residues" evidence="1">
    <location>
        <begin position="216"/>
        <end position="226"/>
    </location>
</feature>
<feature type="compositionally biased region" description="Low complexity" evidence="1">
    <location>
        <begin position="193"/>
        <end position="202"/>
    </location>
</feature>
<gene>
    <name evidence="3" type="ORF">UFOPK3674_01496</name>
</gene>
<dbReference type="AlphaFoldDB" id="A0A6J7J184"/>
<reference evidence="3" key="1">
    <citation type="submission" date="2020-05" db="EMBL/GenBank/DDBJ databases">
        <authorList>
            <person name="Chiriac C."/>
            <person name="Salcher M."/>
            <person name="Ghai R."/>
            <person name="Kavagutti S V."/>
        </authorList>
    </citation>
    <scope>NUCLEOTIDE SEQUENCE</scope>
</reference>
<feature type="region of interest" description="Disordered" evidence="1">
    <location>
        <begin position="172"/>
        <end position="226"/>
    </location>
</feature>
<feature type="transmembrane region" description="Helical" evidence="2">
    <location>
        <begin position="110"/>
        <end position="129"/>
    </location>
</feature>
<dbReference type="EMBL" id="CAFBMX010000007">
    <property type="protein sequence ID" value="CAB4936282.1"/>
    <property type="molecule type" value="Genomic_DNA"/>
</dbReference>
<evidence type="ECO:0000313" key="3">
    <source>
        <dbReference type="EMBL" id="CAB4936282.1"/>
    </source>
</evidence>
<feature type="transmembrane region" description="Helical" evidence="2">
    <location>
        <begin position="141"/>
        <end position="164"/>
    </location>
</feature>
<evidence type="ECO:0000256" key="2">
    <source>
        <dbReference type="SAM" id="Phobius"/>
    </source>
</evidence>
<organism evidence="3">
    <name type="scientific">freshwater metagenome</name>
    <dbReference type="NCBI Taxonomy" id="449393"/>
    <lineage>
        <taxon>unclassified sequences</taxon>
        <taxon>metagenomes</taxon>
        <taxon>ecological metagenomes</taxon>
    </lineage>
</organism>
<feature type="transmembrane region" description="Helical" evidence="2">
    <location>
        <begin position="79"/>
        <end position="98"/>
    </location>
</feature>
<keyword evidence="2" id="KW-0472">Membrane</keyword>
<feature type="region of interest" description="Disordered" evidence="1">
    <location>
        <begin position="1"/>
        <end position="25"/>
    </location>
</feature>
<sequence>MSTRPEWDAPPPREPQRPRRQHPSPRARARSGWAELFGEQRLAAAAALGLFITMFLPWYTQTPVEIAGRSRTLMAFQSWGFIEASILLVAIGILALIWARADRRAFHLPFGDGVVLMAAGGWVMFLVFYRQVDHPDGGPNVAVGVSWGIFLAFLCGAVITYAGWHLKATRRPEPVVDGDDPRTVRIERPVPPSSSSTAAPATRRARRADGQFEEQMSFDEQDPPQP</sequence>
<evidence type="ECO:0000256" key="1">
    <source>
        <dbReference type="SAM" id="MobiDB-lite"/>
    </source>
</evidence>
<feature type="compositionally biased region" description="Basic and acidic residues" evidence="1">
    <location>
        <begin position="172"/>
        <end position="188"/>
    </location>
</feature>
<keyword evidence="2" id="KW-0812">Transmembrane</keyword>
<accession>A0A6J7J184</accession>
<name>A0A6J7J184_9ZZZZ</name>
<proteinExistence type="predicted"/>
<protein>
    <submittedName>
        <fullName evidence="3">Unannotated protein</fullName>
    </submittedName>
</protein>
<feature type="transmembrane region" description="Helical" evidence="2">
    <location>
        <begin position="42"/>
        <end position="59"/>
    </location>
</feature>